<keyword evidence="2" id="KW-0418">Kinase</keyword>
<dbReference type="InterPro" id="IPR036637">
    <property type="entry name" value="Phosphohistidine_dom_sf"/>
</dbReference>
<dbReference type="Pfam" id="PF00391">
    <property type="entry name" value="PEP-utilizers"/>
    <property type="match status" value="1"/>
</dbReference>
<dbReference type="PANTHER" id="PTHR43615:SF1">
    <property type="entry name" value="PPDK_N DOMAIN-CONTAINING PROTEIN"/>
    <property type="match status" value="1"/>
</dbReference>
<evidence type="ECO:0000313" key="3">
    <source>
        <dbReference type="Proteomes" id="UP000199416"/>
    </source>
</evidence>
<dbReference type="STRING" id="1190417.SAMN05660690_0763"/>
<keyword evidence="2" id="KW-0670">Pyruvate</keyword>
<dbReference type="EMBL" id="FMZF01000001">
    <property type="protein sequence ID" value="SDC16353.1"/>
    <property type="molecule type" value="Genomic_DNA"/>
</dbReference>
<dbReference type="AlphaFoldDB" id="A0A1G6JCI0"/>
<dbReference type="Proteomes" id="UP000199416">
    <property type="component" value="Unassembled WGS sequence"/>
</dbReference>
<sequence>MAESGTDAVGTAPAGAARWSAPGPGTWLLDASHVARPLCAFSADPAVFPEPAMAGFVDTLARYGSVLECLDTTVVGGFVYQRLRAVGAPPDAAGPPPEPVFRQLLTTVPALAERMATAEAVLAERRWRADLRLWDESVKPALLRLHRALTAVDLAELDDAGLAEHVDHCAQALAEGHLQHHRHNAAAMLPVGDLVVHTVRWTGLPPADVLACLAGASPVSEGAPEELAALVAALADDGEARDLVLADDVAADEVLSRLLRREGEVGARADRWLSALAAMPLDGEDAVAEPGSLEAPGLVVDRVRAALGASRAAAVPGAEAAVARVRAAVPEEHRALFDDLLGEARLVYRLRDERAVYGDRLQGSAARRALLEVGRRLTAHGLLAEADHAVDLAPAEVDALLLGGAGPTADEVAERVRWRRTADYRDMPPLFGPPPGPPLPSEWLPPAAARIHDAIGFVVGAVLRDAARAGSDRTVRGTAVSAGVVEGTARVLAGSHELGRVQPGDVLVATNTGPAFNLVLPRLAAIVTDRGGLLSHAAIVAREFGIPAVVGCQDATRVVPDGARVLVDGTTGTVTVR</sequence>
<protein>
    <submittedName>
        <fullName evidence="2">Pyruvate, water dikinase</fullName>
    </submittedName>
</protein>
<accession>A0A1G6JCI0</accession>
<dbReference type="OrthoDB" id="9765468at2"/>
<reference evidence="3" key="1">
    <citation type="submission" date="2016-10" db="EMBL/GenBank/DDBJ databases">
        <authorList>
            <person name="Varghese N."/>
            <person name="Submissions S."/>
        </authorList>
    </citation>
    <scope>NUCLEOTIDE SEQUENCE [LARGE SCALE GENOMIC DNA]</scope>
    <source>
        <strain evidence="3">DSM 45421</strain>
    </source>
</reference>
<dbReference type="GO" id="GO:0016301">
    <property type="term" value="F:kinase activity"/>
    <property type="evidence" value="ECO:0007669"/>
    <property type="project" value="UniProtKB-KW"/>
</dbReference>
<proteinExistence type="predicted"/>
<name>A0A1G6JCI0_9ACTN</name>
<evidence type="ECO:0000313" key="2">
    <source>
        <dbReference type="EMBL" id="SDC16353.1"/>
    </source>
</evidence>
<dbReference type="InterPro" id="IPR051549">
    <property type="entry name" value="PEP_Utilizing_Enz"/>
</dbReference>
<dbReference type="PANTHER" id="PTHR43615">
    <property type="entry name" value="PHOSPHOENOLPYRUVATE SYNTHASE-RELATED"/>
    <property type="match status" value="1"/>
</dbReference>
<keyword evidence="3" id="KW-1185">Reference proteome</keyword>
<feature type="domain" description="PEP-utilising enzyme mobile" evidence="1">
    <location>
        <begin position="502"/>
        <end position="572"/>
    </location>
</feature>
<dbReference type="RefSeq" id="WP_091363270.1">
    <property type="nucleotide sequence ID" value="NZ_FMZF01000001.1"/>
</dbReference>
<dbReference type="InterPro" id="IPR008279">
    <property type="entry name" value="PEP-util_enz_mobile_dom"/>
</dbReference>
<gene>
    <name evidence="2" type="ORF">SAMN05660690_0763</name>
</gene>
<dbReference type="SUPFAM" id="SSF52009">
    <property type="entry name" value="Phosphohistidine domain"/>
    <property type="match status" value="1"/>
</dbReference>
<keyword evidence="2" id="KW-0808">Transferase</keyword>
<evidence type="ECO:0000259" key="1">
    <source>
        <dbReference type="Pfam" id="PF00391"/>
    </source>
</evidence>
<organism evidence="2 3">
    <name type="scientific">Geodermatophilus telluris</name>
    <dbReference type="NCBI Taxonomy" id="1190417"/>
    <lineage>
        <taxon>Bacteria</taxon>
        <taxon>Bacillati</taxon>
        <taxon>Actinomycetota</taxon>
        <taxon>Actinomycetes</taxon>
        <taxon>Geodermatophilales</taxon>
        <taxon>Geodermatophilaceae</taxon>
        <taxon>Geodermatophilus</taxon>
    </lineage>
</organism>
<dbReference type="Gene3D" id="3.50.30.10">
    <property type="entry name" value="Phosphohistidine domain"/>
    <property type="match status" value="1"/>
</dbReference>